<keyword evidence="3" id="KW-0276">Fatty acid metabolism</keyword>
<sequence length="184" mass="19980">VWNNEVRIVDPVTGALQPAGAQGEIVVRGPEVMLGYSREEDTRGAFDAEGYFMTGDLGTLSADGFITVTGRKKDLIIRGGENLSPKEIEDVLHAHPDVLEAAVVAMPHARLGETPCAYVVLRPQASMDFAGMTAYLESRRLARQKFPEKLVLLDAMPKTASGKILKHVLRAQLLQAPACDREVA</sequence>
<dbReference type="InterPro" id="IPR045851">
    <property type="entry name" value="AMP-bd_C_sf"/>
</dbReference>
<proteinExistence type="inferred from homology"/>
<organism evidence="7 8">
    <name type="scientific">Acidovorax cavernicola</name>
    <dbReference type="NCBI Taxonomy" id="1675792"/>
    <lineage>
        <taxon>Bacteria</taxon>
        <taxon>Pseudomonadati</taxon>
        <taxon>Pseudomonadota</taxon>
        <taxon>Betaproteobacteria</taxon>
        <taxon>Burkholderiales</taxon>
        <taxon>Comamonadaceae</taxon>
        <taxon>Acidovorax</taxon>
    </lineage>
</organism>
<dbReference type="Gene3D" id="3.40.50.12780">
    <property type="entry name" value="N-terminal domain of ligase-like"/>
    <property type="match status" value="1"/>
</dbReference>
<dbReference type="Pfam" id="PF13193">
    <property type="entry name" value="AMP-binding_C"/>
    <property type="match status" value="1"/>
</dbReference>
<dbReference type="PANTHER" id="PTHR43859">
    <property type="entry name" value="ACYL-ACTIVATING ENZYME"/>
    <property type="match status" value="1"/>
</dbReference>
<dbReference type="InterPro" id="IPR000873">
    <property type="entry name" value="AMP-dep_synth/lig_dom"/>
</dbReference>
<name>A0A9X8CXQ3_9BURK</name>
<keyword evidence="8" id="KW-1185">Reference proteome</keyword>
<dbReference type="Proteomes" id="UP000265619">
    <property type="component" value="Unassembled WGS sequence"/>
</dbReference>
<dbReference type="EMBL" id="QXMN01000324">
    <property type="protein sequence ID" value="RIX68757.1"/>
    <property type="molecule type" value="Genomic_DNA"/>
</dbReference>
<evidence type="ECO:0000259" key="6">
    <source>
        <dbReference type="Pfam" id="PF13193"/>
    </source>
</evidence>
<protein>
    <submittedName>
        <fullName evidence="7">Cyclohexanecarboxylate-CoA ligase</fullName>
    </submittedName>
</protein>
<feature type="domain" description="AMP-dependent synthetase/ligase" evidence="5">
    <location>
        <begin position="1"/>
        <end position="36"/>
    </location>
</feature>
<evidence type="ECO:0000256" key="4">
    <source>
        <dbReference type="ARBA" id="ARBA00023098"/>
    </source>
</evidence>
<evidence type="ECO:0000313" key="8">
    <source>
        <dbReference type="Proteomes" id="UP000265619"/>
    </source>
</evidence>
<dbReference type="RefSeq" id="WP_147400633.1">
    <property type="nucleotide sequence ID" value="NZ_QXMN01000324.1"/>
</dbReference>
<dbReference type="InterPro" id="IPR042099">
    <property type="entry name" value="ANL_N_sf"/>
</dbReference>
<dbReference type="PANTHER" id="PTHR43859:SF4">
    <property type="entry name" value="BUTANOATE--COA LIGASE AAE1-RELATED"/>
    <property type="match status" value="1"/>
</dbReference>
<evidence type="ECO:0000313" key="7">
    <source>
        <dbReference type="EMBL" id="RIX68757.1"/>
    </source>
</evidence>
<gene>
    <name evidence="7" type="ORF">D3H34_33435</name>
</gene>
<dbReference type="InterPro" id="IPR025110">
    <property type="entry name" value="AMP-bd_C"/>
</dbReference>
<evidence type="ECO:0000256" key="3">
    <source>
        <dbReference type="ARBA" id="ARBA00022832"/>
    </source>
</evidence>
<comment type="caution">
    <text evidence="7">The sequence shown here is derived from an EMBL/GenBank/DDBJ whole genome shotgun (WGS) entry which is preliminary data.</text>
</comment>
<keyword evidence="4" id="KW-0443">Lipid metabolism</keyword>
<feature type="non-terminal residue" evidence="7">
    <location>
        <position position="1"/>
    </location>
</feature>
<comment type="similarity">
    <text evidence="1">Belongs to the ATP-dependent AMP-binding enzyme family.</text>
</comment>
<dbReference type="FunFam" id="3.30.300.30:FF:000008">
    <property type="entry name" value="2,3-dihydroxybenzoate-AMP ligase"/>
    <property type="match status" value="1"/>
</dbReference>
<dbReference type="AlphaFoldDB" id="A0A9X8CXQ3"/>
<evidence type="ECO:0000259" key="5">
    <source>
        <dbReference type="Pfam" id="PF00501"/>
    </source>
</evidence>
<keyword evidence="2 7" id="KW-0436">Ligase</keyword>
<dbReference type="SUPFAM" id="SSF56801">
    <property type="entry name" value="Acetyl-CoA synthetase-like"/>
    <property type="match status" value="1"/>
</dbReference>
<dbReference type="Pfam" id="PF00501">
    <property type="entry name" value="AMP-binding"/>
    <property type="match status" value="1"/>
</dbReference>
<evidence type="ECO:0000256" key="2">
    <source>
        <dbReference type="ARBA" id="ARBA00022598"/>
    </source>
</evidence>
<accession>A0A9X8CXQ3</accession>
<evidence type="ECO:0000256" key="1">
    <source>
        <dbReference type="ARBA" id="ARBA00006432"/>
    </source>
</evidence>
<reference evidence="7 8" key="1">
    <citation type="submission" date="2018-09" db="EMBL/GenBank/DDBJ databases">
        <title>Acidovorax cavernicola nov. sp. isolated from Gruta de las Maravillas (Aracena, Spain).</title>
        <authorList>
            <person name="Jurado V."/>
            <person name="Gutierrez-Patricio S."/>
            <person name="Gonzalez-Pimentel J.L."/>
            <person name="Miller A.Z."/>
            <person name="Laiz L."/>
            <person name="Saiz-Jimenez C."/>
        </authorList>
    </citation>
    <scope>NUCLEOTIDE SEQUENCE [LARGE SCALE GENOMIC DNA]</scope>
    <source>
        <strain evidence="7 8">1011MAR4D40.2</strain>
    </source>
</reference>
<feature type="domain" description="AMP-binding enzyme C-terminal" evidence="6">
    <location>
        <begin position="87"/>
        <end position="163"/>
    </location>
</feature>
<dbReference type="OrthoDB" id="9766486at2"/>
<dbReference type="Gene3D" id="3.30.300.30">
    <property type="match status" value="1"/>
</dbReference>
<dbReference type="GO" id="GO:0006631">
    <property type="term" value="P:fatty acid metabolic process"/>
    <property type="evidence" value="ECO:0007669"/>
    <property type="project" value="UniProtKB-KW"/>
</dbReference>
<dbReference type="GO" id="GO:0016874">
    <property type="term" value="F:ligase activity"/>
    <property type="evidence" value="ECO:0007669"/>
    <property type="project" value="UniProtKB-KW"/>
</dbReference>